<dbReference type="InterPro" id="IPR001711">
    <property type="entry name" value="PLipase_C_Pinositol-sp_Y"/>
</dbReference>
<dbReference type="GO" id="GO:0051209">
    <property type="term" value="P:release of sequestered calcium ion into cytosol"/>
    <property type="evidence" value="ECO:0007669"/>
    <property type="project" value="TreeGrafter"/>
</dbReference>
<feature type="region of interest" description="Disordered" evidence="2">
    <location>
        <begin position="319"/>
        <end position="350"/>
    </location>
</feature>
<dbReference type="OrthoDB" id="269822at2759"/>
<feature type="compositionally biased region" description="Low complexity" evidence="2">
    <location>
        <begin position="134"/>
        <end position="153"/>
    </location>
</feature>
<keyword evidence="1" id="KW-0378">Hydrolase</keyword>
<dbReference type="PANTHER" id="PTHR10336">
    <property type="entry name" value="PHOSPHOINOSITIDE-SPECIFIC PHOSPHOLIPASE C FAMILY PROTEIN"/>
    <property type="match status" value="1"/>
</dbReference>
<organism evidence="4 5">
    <name type="scientific">Rasamsonia emersonii (strain ATCC 16479 / CBS 393.64 / IMI 116815)</name>
    <dbReference type="NCBI Taxonomy" id="1408163"/>
    <lineage>
        <taxon>Eukaryota</taxon>
        <taxon>Fungi</taxon>
        <taxon>Dikarya</taxon>
        <taxon>Ascomycota</taxon>
        <taxon>Pezizomycotina</taxon>
        <taxon>Eurotiomycetes</taxon>
        <taxon>Eurotiomycetidae</taxon>
        <taxon>Eurotiales</taxon>
        <taxon>Trichocomaceae</taxon>
        <taxon>Rasamsonia</taxon>
    </lineage>
</organism>
<sequence length="685" mass="75322">MAASAAVDASIPSFSAPVLAHLKRIYESLSGTTPKPDFLKDVQNQVTIADSDPLASLTAFLTYMESPAARANQPAELQDLSAPISNYFISSSHNTYLTGNQLYSEASADAYTNVLLRGCRCLEIDVWDGVAADNSSTHSNSGTSSSSSSSSSSSEDEGEIADSDERNQKERTEVSDDHSRITSLSRGFSKLMRRSPSSRSRKASKEAEGSVAAATATEAVLHRPEPRVLHGHTLTKEVPFRDVCHAIRDSAFVASDLPVIVSLEVHASLEQQQIMVEIMREVWKGLLVDITPDLDPANCALPRLEDVRRKILIKVKWAPPSNGAEGNNSENNTHETPEQGKSLENGPDAKDDALVKTASQTKKEKAGKILQALGELAVYTRAYHFSHFTQPEATIPTHVFSLSEAAAREAHETQREALLNHNRRYLMRVYPSGLRVTSSNLDPSFFWQQGAQMVALNWQSCDKGMMLNDAMFADGPGWVLKPEGYRGSADCSADDASKPVVQTVDLSIEIFAGQQLPLPLGESGTEKEKKAFHPYVKCQLHLAKVEESTTDRNTNADAVSKNAKMKLRTKTCSGIDPDFGGEKLSFSPATNIVQELSFVRLVTGSVFFSWFLFFLTYHFSSLPESSAVNDFRPAWRVVSWRLEALRYRPPFHFSTDGVEEIAPGNPPVWSRPGTDLLSWYSISVR</sequence>
<dbReference type="AlphaFoldDB" id="A0A0F4Z4S9"/>
<keyword evidence="5" id="KW-1185">Reference proteome</keyword>
<dbReference type="PROSITE" id="PS50008">
    <property type="entry name" value="PIPLC_Y_DOMAIN"/>
    <property type="match status" value="1"/>
</dbReference>
<dbReference type="Proteomes" id="UP000053958">
    <property type="component" value="Unassembled WGS sequence"/>
</dbReference>
<dbReference type="GO" id="GO:0004435">
    <property type="term" value="F:phosphatidylinositol-4,5-bisphosphate phospholipase C activity"/>
    <property type="evidence" value="ECO:0007669"/>
    <property type="project" value="UniProtKB-EC"/>
</dbReference>
<dbReference type="SMART" id="SM00148">
    <property type="entry name" value="PLCXc"/>
    <property type="match status" value="1"/>
</dbReference>
<dbReference type="InterPro" id="IPR001192">
    <property type="entry name" value="PI-PLC_fam"/>
</dbReference>
<name>A0A0F4Z4S9_RASE3</name>
<dbReference type="EC" id="3.1.4.11" evidence="1"/>
<evidence type="ECO:0000256" key="1">
    <source>
        <dbReference type="RuleBase" id="RU361133"/>
    </source>
</evidence>
<keyword evidence="1" id="KW-0443">Lipid metabolism</keyword>
<comment type="catalytic activity">
    <reaction evidence="1">
        <text>a 1,2-diacyl-sn-glycero-3-phospho-(1D-myo-inositol-4,5-bisphosphate) + H2O = 1D-myo-inositol 1,4,5-trisphosphate + a 1,2-diacyl-sn-glycerol + H(+)</text>
        <dbReference type="Rhea" id="RHEA:33179"/>
        <dbReference type="ChEBI" id="CHEBI:15377"/>
        <dbReference type="ChEBI" id="CHEBI:15378"/>
        <dbReference type="ChEBI" id="CHEBI:17815"/>
        <dbReference type="ChEBI" id="CHEBI:58456"/>
        <dbReference type="ChEBI" id="CHEBI:203600"/>
        <dbReference type="EC" id="3.1.4.11"/>
    </reaction>
</comment>
<dbReference type="Gene3D" id="3.20.20.190">
    <property type="entry name" value="Phosphatidylinositol (PI) phosphodiesterase"/>
    <property type="match status" value="2"/>
</dbReference>
<gene>
    <name evidence="4" type="ORF">T310_0402</name>
</gene>
<comment type="caution">
    <text evidence="4">The sequence shown here is derived from an EMBL/GenBank/DDBJ whole genome shotgun (WGS) entry which is preliminary data.</text>
</comment>
<dbReference type="GO" id="GO:0016042">
    <property type="term" value="P:lipid catabolic process"/>
    <property type="evidence" value="ECO:0007669"/>
    <property type="project" value="UniProtKB-KW"/>
</dbReference>
<dbReference type="InterPro" id="IPR035892">
    <property type="entry name" value="C2_domain_sf"/>
</dbReference>
<dbReference type="InterPro" id="IPR000909">
    <property type="entry name" value="PLipase_C_PInositol-sp_X_dom"/>
</dbReference>
<dbReference type="Gene3D" id="2.60.40.150">
    <property type="entry name" value="C2 domain"/>
    <property type="match status" value="1"/>
</dbReference>
<proteinExistence type="predicted"/>
<dbReference type="STRING" id="1408163.A0A0F4Z4S9"/>
<dbReference type="CDD" id="cd08598">
    <property type="entry name" value="PI-PLC1c_yeast"/>
    <property type="match status" value="1"/>
</dbReference>
<dbReference type="PRINTS" id="PR00390">
    <property type="entry name" value="PHPHLIPASEC"/>
</dbReference>
<evidence type="ECO:0000259" key="3">
    <source>
        <dbReference type="PROSITE" id="PS50008"/>
    </source>
</evidence>
<feature type="domain" description="PI-PLC Y-box" evidence="3">
    <location>
        <begin position="373"/>
        <end position="486"/>
    </location>
</feature>
<evidence type="ECO:0000313" key="4">
    <source>
        <dbReference type="EMBL" id="KKA25522.1"/>
    </source>
</evidence>
<feature type="compositionally biased region" description="Basic and acidic residues" evidence="2">
    <location>
        <begin position="163"/>
        <end position="180"/>
    </location>
</feature>
<reference evidence="4 5" key="1">
    <citation type="submission" date="2015-04" db="EMBL/GenBank/DDBJ databases">
        <authorList>
            <person name="Heijne W.H."/>
            <person name="Fedorova N.D."/>
            <person name="Nierman W.C."/>
            <person name="Vollebregt A.W."/>
            <person name="Zhao Z."/>
            <person name="Wu L."/>
            <person name="Kumar M."/>
            <person name="Stam H."/>
            <person name="van den Berg M.A."/>
            <person name="Pel H.J."/>
        </authorList>
    </citation>
    <scope>NUCLEOTIDE SEQUENCE [LARGE SCALE GENOMIC DNA]</scope>
    <source>
        <strain evidence="4 5">CBS 393.64</strain>
    </source>
</reference>
<feature type="compositionally biased region" description="Low complexity" evidence="2">
    <location>
        <begin position="321"/>
        <end position="331"/>
    </location>
</feature>
<dbReference type="GeneID" id="25312456"/>
<dbReference type="SMART" id="SM00149">
    <property type="entry name" value="PLCYc"/>
    <property type="match status" value="1"/>
</dbReference>
<protein>
    <recommendedName>
        <fullName evidence="1">Phosphoinositide phospholipase C</fullName>
        <ecNumber evidence="1">3.1.4.11</ecNumber>
    </recommendedName>
</protein>
<dbReference type="GO" id="GO:0048015">
    <property type="term" value="P:phosphatidylinositol-mediated signaling"/>
    <property type="evidence" value="ECO:0007669"/>
    <property type="project" value="TreeGrafter"/>
</dbReference>
<dbReference type="PROSITE" id="PS50007">
    <property type="entry name" value="PIPLC_X_DOMAIN"/>
    <property type="match status" value="1"/>
</dbReference>
<dbReference type="RefSeq" id="XP_013332134.1">
    <property type="nucleotide sequence ID" value="XM_013476680.1"/>
</dbReference>
<feature type="region of interest" description="Disordered" evidence="2">
    <location>
        <begin position="133"/>
        <end position="211"/>
    </location>
</feature>
<dbReference type="InterPro" id="IPR017946">
    <property type="entry name" value="PLC-like_Pdiesterase_TIM-brl"/>
</dbReference>
<accession>A0A0F4Z4S9</accession>
<dbReference type="Pfam" id="PF00388">
    <property type="entry name" value="PI-PLC-X"/>
    <property type="match status" value="1"/>
</dbReference>
<dbReference type="Pfam" id="PF00387">
    <property type="entry name" value="PI-PLC-Y"/>
    <property type="match status" value="1"/>
</dbReference>
<dbReference type="PANTHER" id="PTHR10336:SF82">
    <property type="entry name" value="PHOSPHOINOSITIDE PHOSPHOLIPASE C"/>
    <property type="match status" value="1"/>
</dbReference>
<dbReference type="SUPFAM" id="SSF51695">
    <property type="entry name" value="PLC-like phosphodiesterases"/>
    <property type="match status" value="1"/>
</dbReference>
<evidence type="ECO:0000256" key="2">
    <source>
        <dbReference type="SAM" id="MobiDB-lite"/>
    </source>
</evidence>
<dbReference type="EMBL" id="LASV01000018">
    <property type="protein sequence ID" value="KKA25522.1"/>
    <property type="molecule type" value="Genomic_DNA"/>
</dbReference>
<evidence type="ECO:0000313" key="5">
    <source>
        <dbReference type="Proteomes" id="UP000053958"/>
    </source>
</evidence>
<keyword evidence="1" id="KW-0442">Lipid degradation</keyword>